<feature type="compositionally biased region" description="Polar residues" evidence="1">
    <location>
        <begin position="18"/>
        <end position="33"/>
    </location>
</feature>
<feature type="compositionally biased region" description="Basic and acidic residues" evidence="1">
    <location>
        <begin position="40"/>
        <end position="63"/>
    </location>
</feature>
<reference evidence="2" key="1">
    <citation type="submission" date="2020-06" db="EMBL/GenBank/DDBJ databases">
        <authorList>
            <consortium name="Plant Systems Biology data submission"/>
        </authorList>
    </citation>
    <scope>NUCLEOTIDE SEQUENCE</scope>
    <source>
        <strain evidence="2">D6</strain>
    </source>
</reference>
<name>A0A9N8DP22_9STRA</name>
<organism evidence="2 3">
    <name type="scientific">Seminavis robusta</name>
    <dbReference type="NCBI Taxonomy" id="568900"/>
    <lineage>
        <taxon>Eukaryota</taxon>
        <taxon>Sar</taxon>
        <taxon>Stramenopiles</taxon>
        <taxon>Ochrophyta</taxon>
        <taxon>Bacillariophyta</taxon>
        <taxon>Bacillariophyceae</taxon>
        <taxon>Bacillariophycidae</taxon>
        <taxon>Naviculales</taxon>
        <taxon>Naviculaceae</taxon>
        <taxon>Seminavis</taxon>
    </lineage>
</organism>
<feature type="region of interest" description="Disordered" evidence="1">
    <location>
        <begin position="1"/>
        <end position="135"/>
    </location>
</feature>
<evidence type="ECO:0000313" key="3">
    <source>
        <dbReference type="Proteomes" id="UP001153069"/>
    </source>
</evidence>
<keyword evidence="3" id="KW-1185">Reference proteome</keyword>
<dbReference type="EMBL" id="CAICTM010000237">
    <property type="protein sequence ID" value="CAB9505635.1"/>
    <property type="molecule type" value="Genomic_DNA"/>
</dbReference>
<sequence>MGNEASSMEEISRGGLKRTNSAPSLTASVSSMPSLMGSIRDLHFDDLGHPTDHSELTMSDRSRSSLGSSFSRLCASPSQLTANGADEDESGTDERRRRRRRKNRASTGDPRKDGRRRSNSSSRLSRSLNSTFVPKPDLTTEFVATGEFLEKLMETPEGRAKLKSAFMDKKLLQKVGR</sequence>
<evidence type="ECO:0000313" key="2">
    <source>
        <dbReference type="EMBL" id="CAB9505635.1"/>
    </source>
</evidence>
<proteinExistence type="predicted"/>
<protein>
    <submittedName>
        <fullName evidence="2">Uncharacterized protein</fullName>
    </submittedName>
</protein>
<gene>
    <name evidence="2" type="ORF">SEMRO_238_G095510.1</name>
</gene>
<dbReference type="AlphaFoldDB" id="A0A9N8DP22"/>
<evidence type="ECO:0000256" key="1">
    <source>
        <dbReference type="SAM" id="MobiDB-lite"/>
    </source>
</evidence>
<feature type="compositionally biased region" description="Low complexity" evidence="1">
    <location>
        <begin position="119"/>
        <end position="130"/>
    </location>
</feature>
<comment type="caution">
    <text evidence="2">The sequence shown here is derived from an EMBL/GenBank/DDBJ whole genome shotgun (WGS) entry which is preliminary data.</text>
</comment>
<dbReference type="Proteomes" id="UP001153069">
    <property type="component" value="Unassembled WGS sequence"/>
</dbReference>
<accession>A0A9N8DP22</accession>